<gene>
    <name evidence="2" type="ORF">WICMUC_004773</name>
</gene>
<reference evidence="2" key="2">
    <citation type="submission" date="2021-01" db="EMBL/GenBank/DDBJ databases">
        <authorList>
            <person name="Schikora-Tamarit M.A."/>
        </authorList>
    </citation>
    <scope>NUCLEOTIDE SEQUENCE</scope>
    <source>
        <strain evidence="2">CBS6341</strain>
    </source>
</reference>
<dbReference type="Proteomes" id="UP000769528">
    <property type="component" value="Unassembled WGS sequence"/>
</dbReference>
<keyword evidence="3" id="KW-1185">Reference proteome</keyword>
<dbReference type="PANTHER" id="PTHR28207:SF1">
    <property type="entry name" value="ATP SYNTHASE SUBUNIT H, MITOCHONDRIAL"/>
    <property type="match status" value="1"/>
</dbReference>
<accession>A0A9P8PFN5</accession>
<feature type="region of interest" description="Disordered" evidence="1">
    <location>
        <begin position="86"/>
        <end position="114"/>
    </location>
</feature>
<comment type="caution">
    <text evidence="2">The sequence shown here is derived from an EMBL/GenBank/DDBJ whole genome shotgun (WGS) entry which is preliminary data.</text>
</comment>
<dbReference type="OrthoDB" id="274752at2759"/>
<evidence type="ECO:0000256" key="1">
    <source>
        <dbReference type="SAM" id="MobiDB-lite"/>
    </source>
</evidence>
<proteinExistence type="predicted"/>
<evidence type="ECO:0000313" key="2">
    <source>
        <dbReference type="EMBL" id="KAH3671177.1"/>
    </source>
</evidence>
<dbReference type="AlphaFoldDB" id="A0A9P8PFN5"/>
<sequence>MFSLARTTVRRSIPSFTRSFSALPARQNSISDLYIKELKAFKPTPITDKDAEGSVRPWKAPIAPQVPGLEADASTQLSDYDAATVEVTQQSSSTEGEEISEEWFVLEEPENDHH</sequence>
<dbReference type="PANTHER" id="PTHR28207">
    <property type="entry name" value="ATP SYNTHASE SUBUNIT H, MITOCHONDRIAL"/>
    <property type="match status" value="1"/>
</dbReference>
<dbReference type="Pfam" id="PF10775">
    <property type="entry name" value="ATP_sub_h"/>
    <property type="match status" value="1"/>
</dbReference>
<protein>
    <submittedName>
        <fullName evidence="2">Uncharacterized protein</fullName>
    </submittedName>
</protein>
<organism evidence="2 3">
    <name type="scientific">Wickerhamomyces mucosus</name>
    <dbReference type="NCBI Taxonomy" id="1378264"/>
    <lineage>
        <taxon>Eukaryota</taxon>
        <taxon>Fungi</taxon>
        <taxon>Dikarya</taxon>
        <taxon>Ascomycota</taxon>
        <taxon>Saccharomycotina</taxon>
        <taxon>Saccharomycetes</taxon>
        <taxon>Phaffomycetales</taxon>
        <taxon>Wickerhamomycetaceae</taxon>
        <taxon>Wickerhamomyces</taxon>
    </lineage>
</organism>
<dbReference type="EMBL" id="JAEUBF010001293">
    <property type="protein sequence ID" value="KAH3671177.1"/>
    <property type="molecule type" value="Genomic_DNA"/>
</dbReference>
<dbReference type="GO" id="GO:0046933">
    <property type="term" value="F:proton-transporting ATP synthase activity, rotational mechanism"/>
    <property type="evidence" value="ECO:0007669"/>
    <property type="project" value="TreeGrafter"/>
</dbReference>
<name>A0A9P8PFN5_9ASCO</name>
<reference evidence="2" key="1">
    <citation type="journal article" date="2021" name="Open Biol.">
        <title>Shared evolutionary footprints suggest mitochondrial oxidative damage underlies multiple complex I losses in fungi.</title>
        <authorList>
            <person name="Schikora-Tamarit M.A."/>
            <person name="Marcet-Houben M."/>
            <person name="Nosek J."/>
            <person name="Gabaldon T."/>
        </authorList>
    </citation>
    <scope>NUCLEOTIDE SEQUENCE</scope>
    <source>
        <strain evidence="2">CBS6341</strain>
    </source>
</reference>
<dbReference type="InterPro" id="IPR019711">
    <property type="entry name" value="ATP_synth_F0_suH"/>
</dbReference>
<feature type="compositionally biased region" description="Acidic residues" evidence="1">
    <location>
        <begin position="95"/>
        <end position="114"/>
    </location>
</feature>
<evidence type="ECO:0000313" key="3">
    <source>
        <dbReference type="Proteomes" id="UP000769528"/>
    </source>
</evidence>